<evidence type="ECO:0000313" key="1">
    <source>
        <dbReference type="EMBL" id="EFX65980.1"/>
    </source>
</evidence>
<gene>
    <name evidence="1" type="ORF">DAPPUDRAFT_263878</name>
</gene>
<accession>E9HQJ9</accession>
<dbReference type="KEGG" id="dpx:DAPPUDRAFT_263878"/>
<dbReference type="Proteomes" id="UP000000305">
    <property type="component" value="Unassembled WGS sequence"/>
</dbReference>
<organism evidence="1 2">
    <name type="scientific">Daphnia pulex</name>
    <name type="common">Water flea</name>
    <dbReference type="NCBI Taxonomy" id="6669"/>
    <lineage>
        <taxon>Eukaryota</taxon>
        <taxon>Metazoa</taxon>
        <taxon>Ecdysozoa</taxon>
        <taxon>Arthropoda</taxon>
        <taxon>Crustacea</taxon>
        <taxon>Branchiopoda</taxon>
        <taxon>Diplostraca</taxon>
        <taxon>Cladocera</taxon>
        <taxon>Anomopoda</taxon>
        <taxon>Daphniidae</taxon>
        <taxon>Daphnia</taxon>
    </lineage>
</organism>
<evidence type="ECO:0000313" key="2">
    <source>
        <dbReference type="Proteomes" id="UP000000305"/>
    </source>
</evidence>
<dbReference type="InParanoid" id="E9HQJ9"/>
<name>E9HQJ9_DAPPU</name>
<proteinExistence type="predicted"/>
<protein>
    <submittedName>
        <fullName evidence="1">Uncharacterized protein</fullName>
    </submittedName>
</protein>
<dbReference type="HOGENOM" id="CLU_2887995_0_0_1"/>
<dbReference type="AlphaFoldDB" id="E9HQJ9"/>
<reference evidence="1 2" key="1">
    <citation type="journal article" date="2011" name="Science">
        <title>The ecoresponsive genome of Daphnia pulex.</title>
        <authorList>
            <person name="Colbourne J.K."/>
            <person name="Pfrender M.E."/>
            <person name="Gilbert D."/>
            <person name="Thomas W.K."/>
            <person name="Tucker A."/>
            <person name="Oakley T.H."/>
            <person name="Tokishita S."/>
            <person name="Aerts A."/>
            <person name="Arnold G.J."/>
            <person name="Basu M.K."/>
            <person name="Bauer D.J."/>
            <person name="Caceres C.E."/>
            <person name="Carmel L."/>
            <person name="Casola C."/>
            <person name="Choi J.H."/>
            <person name="Detter J.C."/>
            <person name="Dong Q."/>
            <person name="Dusheyko S."/>
            <person name="Eads B.D."/>
            <person name="Frohlich T."/>
            <person name="Geiler-Samerotte K.A."/>
            <person name="Gerlach D."/>
            <person name="Hatcher P."/>
            <person name="Jogdeo S."/>
            <person name="Krijgsveld J."/>
            <person name="Kriventseva E.V."/>
            <person name="Kultz D."/>
            <person name="Laforsch C."/>
            <person name="Lindquist E."/>
            <person name="Lopez J."/>
            <person name="Manak J.R."/>
            <person name="Muller J."/>
            <person name="Pangilinan J."/>
            <person name="Patwardhan R.P."/>
            <person name="Pitluck S."/>
            <person name="Pritham E.J."/>
            <person name="Rechtsteiner A."/>
            <person name="Rho M."/>
            <person name="Rogozin I.B."/>
            <person name="Sakarya O."/>
            <person name="Salamov A."/>
            <person name="Schaack S."/>
            <person name="Shapiro H."/>
            <person name="Shiga Y."/>
            <person name="Skalitzky C."/>
            <person name="Smith Z."/>
            <person name="Souvorov A."/>
            <person name="Sung W."/>
            <person name="Tang Z."/>
            <person name="Tsuchiya D."/>
            <person name="Tu H."/>
            <person name="Vos H."/>
            <person name="Wang M."/>
            <person name="Wolf Y.I."/>
            <person name="Yamagata H."/>
            <person name="Yamada T."/>
            <person name="Ye Y."/>
            <person name="Shaw J.R."/>
            <person name="Andrews J."/>
            <person name="Crease T.J."/>
            <person name="Tang H."/>
            <person name="Lucas S.M."/>
            <person name="Robertson H.M."/>
            <person name="Bork P."/>
            <person name="Koonin E.V."/>
            <person name="Zdobnov E.M."/>
            <person name="Grigoriev I.V."/>
            <person name="Lynch M."/>
            <person name="Boore J.L."/>
        </authorList>
    </citation>
    <scope>NUCLEOTIDE SEQUENCE [LARGE SCALE GENOMIC DNA]</scope>
</reference>
<dbReference type="EMBL" id="GL732721">
    <property type="protein sequence ID" value="EFX65980.1"/>
    <property type="molecule type" value="Genomic_DNA"/>
</dbReference>
<keyword evidence="2" id="KW-1185">Reference proteome</keyword>
<sequence>MMASVNWEGNIKKGSMQKQGLKQLIGTKAVFDGVRTTTRISNNFELETETKKMRAMPEKPRTR</sequence>